<dbReference type="EMBL" id="JANPWB010000011">
    <property type="protein sequence ID" value="KAJ1132103.1"/>
    <property type="molecule type" value="Genomic_DNA"/>
</dbReference>
<proteinExistence type="predicted"/>
<evidence type="ECO:0000313" key="2">
    <source>
        <dbReference type="EMBL" id="KAJ1132103.1"/>
    </source>
</evidence>
<organism evidence="2 3">
    <name type="scientific">Pleurodeles waltl</name>
    <name type="common">Iberian ribbed newt</name>
    <dbReference type="NCBI Taxonomy" id="8319"/>
    <lineage>
        <taxon>Eukaryota</taxon>
        <taxon>Metazoa</taxon>
        <taxon>Chordata</taxon>
        <taxon>Craniata</taxon>
        <taxon>Vertebrata</taxon>
        <taxon>Euteleostomi</taxon>
        <taxon>Amphibia</taxon>
        <taxon>Batrachia</taxon>
        <taxon>Caudata</taxon>
        <taxon>Salamandroidea</taxon>
        <taxon>Salamandridae</taxon>
        <taxon>Pleurodelinae</taxon>
        <taxon>Pleurodeles</taxon>
    </lineage>
</organism>
<feature type="compositionally biased region" description="Acidic residues" evidence="1">
    <location>
        <begin position="95"/>
        <end position="104"/>
    </location>
</feature>
<comment type="caution">
    <text evidence="2">The sequence shown here is derived from an EMBL/GenBank/DDBJ whole genome shotgun (WGS) entry which is preliminary data.</text>
</comment>
<sequence length="113" mass="12424">MVAAEEGSDRVTRNVSRFKKAMFVEHSGDQEAENQFPDWTTTESPEQDCESELPTTAGPGCLRQLLSAALATQCSEARSQAVSRDGLVVLRPDTMDTDPEEEDGICGKPRDYK</sequence>
<dbReference type="AlphaFoldDB" id="A0AAV7Q1X2"/>
<name>A0AAV7Q1X2_PLEWA</name>
<evidence type="ECO:0000313" key="3">
    <source>
        <dbReference type="Proteomes" id="UP001066276"/>
    </source>
</evidence>
<feature type="region of interest" description="Disordered" evidence="1">
    <location>
        <begin position="89"/>
        <end position="113"/>
    </location>
</feature>
<protein>
    <submittedName>
        <fullName evidence="2">Uncharacterized protein</fullName>
    </submittedName>
</protein>
<feature type="region of interest" description="Disordered" evidence="1">
    <location>
        <begin position="26"/>
        <end position="56"/>
    </location>
</feature>
<reference evidence="2" key="1">
    <citation type="journal article" date="2022" name="bioRxiv">
        <title>Sequencing and chromosome-scale assembly of the giantPleurodeles waltlgenome.</title>
        <authorList>
            <person name="Brown T."/>
            <person name="Elewa A."/>
            <person name="Iarovenko S."/>
            <person name="Subramanian E."/>
            <person name="Araus A.J."/>
            <person name="Petzold A."/>
            <person name="Susuki M."/>
            <person name="Suzuki K.-i.T."/>
            <person name="Hayashi T."/>
            <person name="Toyoda A."/>
            <person name="Oliveira C."/>
            <person name="Osipova E."/>
            <person name="Leigh N.D."/>
            <person name="Simon A."/>
            <person name="Yun M.H."/>
        </authorList>
    </citation>
    <scope>NUCLEOTIDE SEQUENCE</scope>
    <source>
        <strain evidence="2">20211129_DDA</strain>
        <tissue evidence="2">Liver</tissue>
    </source>
</reference>
<keyword evidence="3" id="KW-1185">Reference proteome</keyword>
<accession>A0AAV7Q1X2</accession>
<dbReference type="Proteomes" id="UP001066276">
    <property type="component" value="Chromosome 7"/>
</dbReference>
<evidence type="ECO:0000256" key="1">
    <source>
        <dbReference type="SAM" id="MobiDB-lite"/>
    </source>
</evidence>
<gene>
    <name evidence="2" type="ORF">NDU88_010433</name>
</gene>